<dbReference type="InterPro" id="IPR029149">
    <property type="entry name" value="Creatin/AminoP/Spt16_N"/>
</dbReference>
<gene>
    <name evidence="1" type="ORF">FDENT_9942</name>
</gene>
<dbReference type="EMBL" id="JAAOAK010000312">
    <property type="protein sequence ID" value="KAF5674763.1"/>
    <property type="molecule type" value="Genomic_DNA"/>
</dbReference>
<proteinExistence type="predicted"/>
<name>A0A8H5WYC7_9HYPO</name>
<organism evidence="1 2">
    <name type="scientific">Fusarium denticulatum</name>
    <dbReference type="NCBI Taxonomy" id="48507"/>
    <lineage>
        <taxon>Eukaryota</taxon>
        <taxon>Fungi</taxon>
        <taxon>Dikarya</taxon>
        <taxon>Ascomycota</taxon>
        <taxon>Pezizomycotina</taxon>
        <taxon>Sordariomycetes</taxon>
        <taxon>Hypocreomycetidae</taxon>
        <taxon>Hypocreales</taxon>
        <taxon>Nectriaceae</taxon>
        <taxon>Fusarium</taxon>
        <taxon>Fusarium fujikuroi species complex</taxon>
    </lineage>
</organism>
<sequence length="150" mass="16499">MVKYGLEAAIISDPVCIRYLTGTWNMQVFIARNPHTRYLLLTATRSIIFEFAGCLHLAQGYETVDEVRTAKSVKSMSSGPKIHDKERADVAIALKELSLNIVDAQQAIEMARTIKLPAEVKCVDASLRATEVAVGKPRDAIAPSLTENQL</sequence>
<dbReference type="SUPFAM" id="SSF53092">
    <property type="entry name" value="Creatinase/prolidase N-terminal domain"/>
    <property type="match status" value="1"/>
</dbReference>
<accession>A0A8H5WYC7</accession>
<evidence type="ECO:0000313" key="2">
    <source>
        <dbReference type="Proteomes" id="UP000562682"/>
    </source>
</evidence>
<evidence type="ECO:0000313" key="1">
    <source>
        <dbReference type="EMBL" id="KAF5674763.1"/>
    </source>
</evidence>
<comment type="caution">
    <text evidence="1">The sequence shown here is derived from an EMBL/GenBank/DDBJ whole genome shotgun (WGS) entry which is preliminary data.</text>
</comment>
<keyword evidence="2" id="KW-1185">Reference proteome</keyword>
<dbReference type="AlphaFoldDB" id="A0A8H5WYC7"/>
<reference evidence="1 2" key="1">
    <citation type="submission" date="2020-05" db="EMBL/GenBank/DDBJ databases">
        <title>Identification and distribution of gene clusters putatively required for synthesis of sphingolipid metabolism inhibitors in phylogenetically diverse species of the filamentous fungus Fusarium.</title>
        <authorList>
            <person name="Kim H.-S."/>
            <person name="Busman M."/>
            <person name="Brown D.W."/>
            <person name="Divon H."/>
            <person name="Uhlig S."/>
            <person name="Proctor R.H."/>
        </authorList>
    </citation>
    <scope>NUCLEOTIDE SEQUENCE [LARGE SCALE GENOMIC DNA]</scope>
    <source>
        <strain evidence="1 2">NRRL 25311</strain>
    </source>
</reference>
<dbReference type="Proteomes" id="UP000562682">
    <property type="component" value="Unassembled WGS sequence"/>
</dbReference>
<dbReference type="Gene3D" id="3.40.350.10">
    <property type="entry name" value="Creatinase/prolidase N-terminal domain"/>
    <property type="match status" value="1"/>
</dbReference>
<protein>
    <submittedName>
        <fullName evidence="1">Peptidase yqhT</fullName>
    </submittedName>
</protein>